<feature type="non-terminal residue" evidence="7">
    <location>
        <position position="1"/>
    </location>
</feature>
<dbReference type="InterPro" id="IPR003307">
    <property type="entry name" value="W2_domain"/>
</dbReference>
<dbReference type="PANTHER" id="PTHR23001:SF7">
    <property type="entry name" value="EUKARYOTIC TRANSLATION INITIATION FACTOR 5"/>
    <property type="match status" value="1"/>
</dbReference>
<evidence type="ECO:0000313" key="7">
    <source>
        <dbReference type="EMBL" id="JAP93959.1"/>
    </source>
</evidence>
<dbReference type="InterPro" id="IPR016190">
    <property type="entry name" value="Transl_init_fac_IF2/IF5_Zn-bd"/>
</dbReference>
<protein>
    <submittedName>
        <fullName evidence="7">Eukaryotic translation initiation factor 5</fullName>
    </submittedName>
</protein>
<accession>A0A146KF79</accession>
<reference evidence="7" key="1">
    <citation type="submission" date="2015-07" db="EMBL/GenBank/DDBJ databases">
        <title>Adaptation to a free-living lifestyle via gene acquisitions in the diplomonad Trepomonas sp. PC1.</title>
        <authorList>
            <person name="Xu F."/>
            <person name="Jerlstrom-Hultqvist J."/>
            <person name="Kolisko M."/>
            <person name="Simpson A.G.B."/>
            <person name="Roger A.J."/>
            <person name="Svard S.G."/>
            <person name="Andersson J.O."/>
        </authorList>
    </citation>
    <scope>NUCLEOTIDE SEQUENCE</scope>
    <source>
        <strain evidence="7">PC1</strain>
    </source>
</reference>
<keyword evidence="3" id="KW-0547">Nucleotide-binding</keyword>
<dbReference type="GO" id="GO:0003743">
    <property type="term" value="F:translation initiation factor activity"/>
    <property type="evidence" value="ECO:0007669"/>
    <property type="project" value="UniProtKB-KW"/>
</dbReference>
<dbReference type="PROSITE" id="PS51363">
    <property type="entry name" value="W2"/>
    <property type="match status" value="1"/>
</dbReference>
<dbReference type="AlphaFoldDB" id="A0A146KF79"/>
<dbReference type="GO" id="GO:0001732">
    <property type="term" value="P:formation of cytoplasmic translation initiation complex"/>
    <property type="evidence" value="ECO:0007669"/>
    <property type="project" value="TreeGrafter"/>
</dbReference>
<dbReference type="InterPro" id="IPR002735">
    <property type="entry name" value="Transl_init_fac_IF2/IF5_dom"/>
</dbReference>
<comment type="similarity">
    <text evidence="1">Belongs to the eIF-2-beta/eIF-5 family.</text>
</comment>
<organism evidence="7">
    <name type="scientific">Trepomonas sp. PC1</name>
    <dbReference type="NCBI Taxonomy" id="1076344"/>
    <lineage>
        <taxon>Eukaryota</taxon>
        <taxon>Metamonada</taxon>
        <taxon>Diplomonadida</taxon>
        <taxon>Hexamitidae</taxon>
        <taxon>Hexamitinae</taxon>
        <taxon>Trepomonas</taxon>
    </lineage>
</organism>
<gene>
    <name evidence="7" type="ORF">TPC1_13558</name>
</gene>
<dbReference type="SUPFAM" id="SSF100966">
    <property type="entry name" value="Translation initiation factor 2 beta, aIF2beta, N-terminal domain"/>
    <property type="match status" value="1"/>
</dbReference>
<keyword evidence="4" id="KW-0648">Protein biosynthesis</keyword>
<dbReference type="Gene3D" id="3.30.30.170">
    <property type="match status" value="1"/>
</dbReference>
<dbReference type="GO" id="GO:0005829">
    <property type="term" value="C:cytosol"/>
    <property type="evidence" value="ECO:0007669"/>
    <property type="project" value="TreeGrafter"/>
</dbReference>
<dbReference type="EMBL" id="GDID01002647">
    <property type="protein sequence ID" value="JAP93959.1"/>
    <property type="molecule type" value="Transcribed_RNA"/>
</dbReference>
<name>A0A146KF79_9EUKA</name>
<dbReference type="SUPFAM" id="SSF75689">
    <property type="entry name" value="Zinc-binding domain of translation initiation factor 2 beta"/>
    <property type="match status" value="1"/>
</dbReference>
<proteinExistence type="inferred from homology"/>
<keyword evidence="2 7" id="KW-0396">Initiation factor</keyword>
<evidence type="ECO:0000256" key="1">
    <source>
        <dbReference type="ARBA" id="ARBA00010397"/>
    </source>
</evidence>
<evidence type="ECO:0000256" key="5">
    <source>
        <dbReference type="ARBA" id="ARBA00023134"/>
    </source>
</evidence>
<dbReference type="GO" id="GO:0005092">
    <property type="term" value="F:GDP-dissociation inhibitor activity"/>
    <property type="evidence" value="ECO:0007669"/>
    <property type="project" value="TreeGrafter"/>
</dbReference>
<evidence type="ECO:0000256" key="2">
    <source>
        <dbReference type="ARBA" id="ARBA00022540"/>
    </source>
</evidence>
<dbReference type="InterPro" id="IPR045196">
    <property type="entry name" value="IF2/IF5"/>
</dbReference>
<dbReference type="GO" id="GO:0005525">
    <property type="term" value="F:GTP binding"/>
    <property type="evidence" value="ECO:0007669"/>
    <property type="project" value="UniProtKB-KW"/>
</dbReference>
<evidence type="ECO:0000259" key="6">
    <source>
        <dbReference type="PROSITE" id="PS51363"/>
    </source>
</evidence>
<dbReference type="SMART" id="SM00653">
    <property type="entry name" value="eIF2B_5"/>
    <property type="match status" value="1"/>
</dbReference>
<feature type="domain" description="W2" evidence="6">
    <location>
        <begin position="138"/>
        <end position="297"/>
    </location>
</feature>
<keyword evidence="5" id="KW-0342">GTP-binding</keyword>
<dbReference type="Gene3D" id="2.20.25.350">
    <property type="match status" value="1"/>
</dbReference>
<dbReference type="InterPro" id="IPR016189">
    <property type="entry name" value="Transl_init_fac_IF2/IF5_N"/>
</dbReference>
<dbReference type="Gene3D" id="1.25.40.180">
    <property type="match status" value="1"/>
</dbReference>
<dbReference type="Pfam" id="PF01873">
    <property type="entry name" value="eIF-5_eIF-2B"/>
    <property type="match status" value="1"/>
</dbReference>
<dbReference type="PANTHER" id="PTHR23001">
    <property type="entry name" value="EUKARYOTIC TRANSLATION INITIATION FACTOR"/>
    <property type="match status" value="1"/>
</dbReference>
<evidence type="ECO:0000256" key="4">
    <source>
        <dbReference type="ARBA" id="ARBA00022917"/>
    </source>
</evidence>
<evidence type="ECO:0000256" key="3">
    <source>
        <dbReference type="ARBA" id="ARBA00022741"/>
    </source>
</evidence>
<sequence length="302" mass="35569">DFSQDVNYRYKMEIPKIHTEGAGNGIKTAFENLEVIAEKLQRSREMLIKHYTFSLGCDYVDQQPTILFGKHDQGTITKTLKSFIYNYVLCRHCNNPETKFDIQEKKIVMTCAACGKNYDLLPKSTLPLVAFVIRKNFETEQKKKKLIPIDFMVNKIAKIPMDSMKKQLLEWANDGELQQEEIPALMISGYLKNKETKQILDLLPLFNDKELIPASTHIYFLYALELLIKQRYEEFKEKPLFAAILQQFDFLKPESLEAFRSETAEPFVPQEFHDECIEMAEKYYEWLDQQEEEIEEEEEEEQ</sequence>
<dbReference type="GO" id="GO:0071074">
    <property type="term" value="F:eukaryotic initiation factor eIF2 binding"/>
    <property type="evidence" value="ECO:0007669"/>
    <property type="project" value="TreeGrafter"/>
</dbReference>